<evidence type="ECO:0000256" key="6">
    <source>
        <dbReference type="SAM" id="Phobius"/>
    </source>
</evidence>
<sequence length="210" mass="21543">MASVPITTFLAGFGVGLAVAAPIGPMGVLCIQRTLAFGLAAGLATGLGAATVHVTFGSIAALGLEATAVTLLGAGTQGLSLLSAVLLFWFGARILKRTTVLDPYPPQSERWLHLYASALLFGLSNPMTVLLFIAVIPALTASNDLQAAPVLVIGVFLGSILWWTILSIATALIRSRLSAGATALTNRASGLTLVALGMLMLMKAFGQTLP</sequence>
<dbReference type="GO" id="GO:0015171">
    <property type="term" value="F:amino acid transmembrane transporter activity"/>
    <property type="evidence" value="ECO:0007669"/>
    <property type="project" value="TreeGrafter"/>
</dbReference>
<evidence type="ECO:0000256" key="3">
    <source>
        <dbReference type="ARBA" id="ARBA00022692"/>
    </source>
</evidence>
<evidence type="ECO:0000256" key="5">
    <source>
        <dbReference type="ARBA" id="ARBA00023136"/>
    </source>
</evidence>
<feature type="transmembrane region" description="Helical" evidence="6">
    <location>
        <begin position="148"/>
        <end position="172"/>
    </location>
</feature>
<keyword evidence="3 6" id="KW-0812">Transmembrane</keyword>
<dbReference type="PANTHER" id="PTHR30086">
    <property type="entry name" value="ARGININE EXPORTER PROTEIN ARGO"/>
    <property type="match status" value="1"/>
</dbReference>
<accession>A0A937D250</accession>
<gene>
    <name evidence="7" type="ORF">JKG68_28040</name>
</gene>
<evidence type="ECO:0000313" key="8">
    <source>
        <dbReference type="Proteomes" id="UP000605848"/>
    </source>
</evidence>
<feature type="transmembrane region" description="Helical" evidence="6">
    <location>
        <begin position="35"/>
        <end position="62"/>
    </location>
</feature>
<evidence type="ECO:0000256" key="2">
    <source>
        <dbReference type="ARBA" id="ARBA00022475"/>
    </source>
</evidence>
<protein>
    <submittedName>
        <fullName evidence="7">LysE family transporter</fullName>
    </submittedName>
</protein>
<dbReference type="RefSeq" id="WP_202065269.1">
    <property type="nucleotide sequence ID" value="NZ_JAEQMY010000109.1"/>
</dbReference>
<feature type="transmembrane region" description="Helical" evidence="6">
    <location>
        <begin position="111"/>
        <end position="136"/>
    </location>
</feature>
<evidence type="ECO:0000256" key="4">
    <source>
        <dbReference type="ARBA" id="ARBA00022989"/>
    </source>
</evidence>
<proteinExistence type="predicted"/>
<name>A0A937D250_9HYPH</name>
<feature type="transmembrane region" description="Helical" evidence="6">
    <location>
        <begin position="68"/>
        <end position="90"/>
    </location>
</feature>
<organism evidence="7 8">
    <name type="scientific">Microvirga aerilata</name>
    <dbReference type="NCBI Taxonomy" id="670292"/>
    <lineage>
        <taxon>Bacteria</taxon>
        <taxon>Pseudomonadati</taxon>
        <taxon>Pseudomonadota</taxon>
        <taxon>Alphaproteobacteria</taxon>
        <taxon>Hyphomicrobiales</taxon>
        <taxon>Methylobacteriaceae</taxon>
        <taxon>Microvirga</taxon>
    </lineage>
</organism>
<keyword evidence="4 6" id="KW-1133">Transmembrane helix</keyword>
<dbReference type="Pfam" id="PF01810">
    <property type="entry name" value="LysE"/>
    <property type="match status" value="1"/>
</dbReference>
<keyword evidence="5 6" id="KW-0472">Membrane</keyword>
<dbReference type="EMBL" id="JAEQMY010000109">
    <property type="protein sequence ID" value="MBL0407761.1"/>
    <property type="molecule type" value="Genomic_DNA"/>
</dbReference>
<keyword evidence="8" id="KW-1185">Reference proteome</keyword>
<feature type="transmembrane region" description="Helical" evidence="6">
    <location>
        <begin position="6"/>
        <end position="23"/>
    </location>
</feature>
<dbReference type="InterPro" id="IPR001123">
    <property type="entry name" value="LeuE-type"/>
</dbReference>
<comment type="caution">
    <text evidence="7">The sequence shown here is derived from an EMBL/GenBank/DDBJ whole genome shotgun (WGS) entry which is preliminary data.</text>
</comment>
<feature type="transmembrane region" description="Helical" evidence="6">
    <location>
        <begin position="184"/>
        <end position="205"/>
    </location>
</feature>
<comment type="subcellular location">
    <subcellularLocation>
        <location evidence="1">Cell membrane</location>
        <topology evidence="1">Multi-pass membrane protein</topology>
    </subcellularLocation>
</comment>
<dbReference type="PANTHER" id="PTHR30086:SF20">
    <property type="entry name" value="ARGININE EXPORTER PROTEIN ARGO-RELATED"/>
    <property type="match status" value="1"/>
</dbReference>
<dbReference type="GO" id="GO:0005886">
    <property type="term" value="C:plasma membrane"/>
    <property type="evidence" value="ECO:0007669"/>
    <property type="project" value="UniProtKB-SubCell"/>
</dbReference>
<evidence type="ECO:0000256" key="1">
    <source>
        <dbReference type="ARBA" id="ARBA00004651"/>
    </source>
</evidence>
<keyword evidence="2" id="KW-1003">Cell membrane</keyword>
<dbReference type="Proteomes" id="UP000605848">
    <property type="component" value="Unassembled WGS sequence"/>
</dbReference>
<reference evidence="7" key="1">
    <citation type="submission" date="2021-01" db="EMBL/GenBank/DDBJ databases">
        <title>Microvirga sp.</title>
        <authorList>
            <person name="Kim M.K."/>
        </authorList>
    </citation>
    <scope>NUCLEOTIDE SEQUENCE</scope>
    <source>
        <strain evidence="7">5420S-16</strain>
    </source>
</reference>
<evidence type="ECO:0000313" key="7">
    <source>
        <dbReference type="EMBL" id="MBL0407761.1"/>
    </source>
</evidence>
<dbReference type="AlphaFoldDB" id="A0A937D250"/>